<protein>
    <recommendedName>
        <fullName evidence="4">Lipocalin-like domain-containing protein</fullName>
    </recommendedName>
</protein>
<organism evidence="2 3">
    <name type="scientific">Runella rosea</name>
    <dbReference type="NCBI Taxonomy" id="2259595"/>
    <lineage>
        <taxon>Bacteria</taxon>
        <taxon>Pseudomonadati</taxon>
        <taxon>Bacteroidota</taxon>
        <taxon>Cytophagia</taxon>
        <taxon>Cytophagales</taxon>
        <taxon>Spirosomataceae</taxon>
        <taxon>Runella</taxon>
    </lineage>
</organism>
<gene>
    <name evidence="2" type="ORF">DR864_03330</name>
</gene>
<dbReference type="KEGG" id="run:DR864_03330"/>
<dbReference type="AlphaFoldDB" id="A0A344TDW4"/>
<accession>A0A344TDW4</accession>
<keyword evidence="3" id="KW-1185">Reference proteome</keyword>
<evidence type="ECO:0000313" key="2">
    <source>
        <dbReference type="EMBL" id="AXE16835.1"/>
    </source>
</evidence>
<name>A0A344TDW4_9BACT</name>
<proteinExistence type="predicted"/>
<dbReference type="PROSITE" id="PS51257">
    <property type="entry name" value="PROKAR_LIPOPROTEIN"/>
    <property type="match status" value="1"/>
</dbReference>
<feature type="signal peptide" evidence="1">
    <location>
        <begin position="1"/>
        <end position="23"/>
    </location>
</feature>
<dbReference type="Proteomes" id="UP000251993">
    <property type="component" value="Chromosome"/>
</dbReference>
<evidence type="ECO:0000313" key="3">
    <source>
        <dbReference type="Proteomes" id="UP000251993"/>
    </source>
</evidence>
<dbReference type="OrthoDB" id="964100at2"/>
<keyword evidence="1" id="KW-0732">Signal</keyword>
<evidence type="ECO:0008006" key="4">
    <source>
        <dbReference type="Google" id="ProtNLM"/>
    </source>
</evidence>
<dbReference type="RefSeq" id="WP_114065622.1">
    <property type="nucleotide sequence ID" value="NZ_CP030850.1"/>
</dbReference>
<sequence>MKKLTFIYSLLLTFFLVSCDRSTTDEPTNEATVRVLTTNPWKVDKITDLNGNVINTASLPEQSKALFGINIQFSDDKTVRAIDPIARTVINGGTWSFLDNEKTLDIDIKDLKGQFPINKLERSRMVLLNKITYNGLTFNVNLELVPAL</sequence>
<reference evidence="2 3" key="1">
    <citation type="submission" date="2018-07" db="EMBL/GenBank/DDBJ databases">
        <title>Genome sequencing of Runella.</title>
        <authorList>
            <person name="Baek M.-G."/>
            <person name="Yi H."/>
        </authorList>
    </citation>
    <scope>NUCLEOTIDE SEQUENCE [LARGE SCALE GENOMIC DNA]</scope>
    <source>
        <strain evidence="2 3">HYN0085</strain>
    </source>
</reference>
<evidence type="ECO:0000256" key="1">
    <source>
        <dbReference type="SAM" id="SignalP"/>
    </source>
</evidence>
<feature type="chain" id="PRO_5016717125" description="Lipocalin-like domain-containing protein" evidence="1">
    <location>
        <begin position="24"/>
        <end position="148"/>
    </location>
</feature>
<dbReference type="EMBL" id="CP030850">
    <property type="protein sequence ID" value="AXE16835.1"/>
    <property type="molecule type" value="Genomic_DNA"/>
</dbReference>